<reference evidence="9 10" key="1">
    <citation type="submission" date="2024-07" db="EMBL/GenBank/DDBJ databases">
        <title>Section-level genome sequencing and comparative genomics of Aspergillus sections Usti and Cavernicolus.</title>
        <authorList>
            <consortium name="Lawrence Berkeley National Laboratory"/>
            <person name="Nybo J.L."/>
            <person name="Vesth T.C."/>
            <person name="Theobald S."/>
            <person name="Frisvad J.C."/>
            <person name="Larsen T.O."/>
            <person name="Kjaerboelling I."/>
            <person name="Rothschild-Mancinelli K."/>
            <person name="Lyhne E.K."/>
            <person name="Kogle M.E."/>
            <person name="Barry K."/>
            <person name="Clum A."/>
            <person name="Na H."/>
            <person name="Ledsgaard L."/>
            <person name="Lin J."/>
            <person name="Lipzen A."/>
            <person name="Kuo A."/>
            <person name="Riley R."/>
            <person name="Mondo S."/>
            <person name="LaButti K."/>
            <person name="Haridas S."/>
            <person name="Pangalinan J."/>
            <person name="Salamov A.A."/>
            <person name="Simmons B.A."/>
            <person name="Magnuson J.K."/>
            <person name="Chen J."/>
            <person name="Drula E."/>
            <person name="Henrissat B."/>
            <person name="Wiebenga A."/>
            <person name="Lubbers R.J."/>
            <person name="Gomes A.C."/>
            <person name="Macurrencykelacurrency M.R."/>
            <person name="Stajich J."/>
            <person name="Grigoriev I.V."/>
            <person name="Mortensen U.H."/>
            <person name="De vries R.P."/>
            <person name="Baker S.E."/>
            <person name="Andersen M.R."/>
        </authorList>
    </citation>
    <scope>NUCLEOTIDE SEQUENCE [LARGE SCALE GENOMIC DNA]</scope>
    <source>
        <strain evidence="9 10">CBS 756.74</strain>
    </source>
</reference>
<keyword evidence="6" id="KW-0539">Nucleus</keyword>
<sequence>MIEWQASKSRTRPATACTECQRRKQKCSREWPCNHCQTRKIAHLCKFAPRRTVRVAKSISRETRQSECLQTPGTSFTAEPVTQIKHDNQHDDDFRVLGYLPDYQNADKAGSESEGNHQLSFSGEMEAALRIIPAKPYADILIEHFLDNTNYQYYALYPPAFMHDYSIWWSRRTNGLPLTAEFTCLLIRVCVCSLPYIEEGLRQKLGSELGENLDHLSVRYHNTAKQLSSTIGPGRGGMAQIQQLFLTAQWYKTEALFVESWHALSVAIHEAQEQGMHKDSSSSKLSDFDREMRRRLWCILYAWDWQMSLLLSRPFIINSSCCAFEMPTMQLESGDSKSETPSPIAHMVLQCQLGLAISKIPGVMKGELSATHAISIQEQTEKWFDSFPPAYSILNTNTQWDSKFHFVKLQRLQLHVIGYMMLLMPLKECLTKEFGAHSSSIEKGLQRTAAENALKLLAACDELFRHTFPLNAKFHFAPFLMFDTAALLCSAILHNKEESISRREEILKAISKTLNDLSRLSERAKTGMICYRILKKLVASLPTKTRSTEPKTPQSSTDAPPTLPDMPGIADPMPCCPTTDLSISHDSEVFPPEPLNFTSLGTLGGLHDLCNVDLGELGQIWDWQDLDITGPFM</sequence>
<dbReference type="SMART" id="SM00906">
    <property type="entry name" value="Fungal_trans"/>
    <property type="match status" value="1"/>
</dbReference>
<gene>
    <name evidence="9" type="ORF">BJX68DRAFT_107076</name>
</gene>
<dbReference type="InterPro" id="IPR007219">
    <property type="entry name" value="XnlR_reg_dom"/>
</dbReference>
<evidence type="ECO:0000256" key="4">
    <source>
        <dbReference type="ARBA" id="ARBA00023125"/>
    </source>
</evidence>
<evidence type="ECO:0000256" key="7">
    <source>
        <dbReference type="SAM" id="MobiDB-lite"/>
    </source>
</evidence>
<comment type="caution">
    <text evidence="9">The sequence shown here is derived from an EMBL/GenBank/DDBJ whole genome shotgun (WGS) entry which is preliminary data.</text>
</comment>
<keyword evidence="4" id="KW-0238">DNA-binding</keyword>
<comment type="subcellular location">
    <subcellularLocation>
        <location evidence="1">Nucleus</location>
    </subcellularLocation>
</comment>
<dbReference type="PANTHER" id="PTHR31001:SF84">
    <property type="entry name" value="FUNGAL SPECIFIC TRANSCRIPTION FACTOR"/>
    <property type="match status" value="1"/>
</dbReference>
<evidence type="ECO:0000313" key="9">
    <source>
        <dbReference type="EMBL" id="KAL2847989.1"/>
    </source>
</evidence>
<dbReference type="SMART" id="SM00066">
    <property type="entry name" value="GAL4"/>
    <property type="match status" value="1"/>
</dbReference>
<feature type="compositionally biased region" description="Polar residues" evidence="7">
    <location>
        <begin position="544"/>
        <end position="559"/>
    </location>
</feature>
<dbReference type="Gene3D" id="4.10.240.10">
    <property type="entry name" value="Zn(2)-C6 fungal-type DNA-binding domain"/>
    <property type="match status" value="1"/>
</dbReference>
<dbReference type="InterPro" id="IPR036864">
    <property type="entry name" value="Zn2-C6_fun-type_DNA-bd_sf"/>
</dbReference>
<dbReference type="EMBL" id="JBFXLR010000027">
    <property type="protein sequence ID" value="KAL2847989.1"/>
    <property type="molecule type" value="Genomic_DNA"/>
</dbReference>
<name>A0ABR4K6Q2_9EURO</name>
<evidence type="ECO:0000256" key="3">
    <source>
        <dbReference type="ARBA" id="ARBA00023015"/>
    </source>
</evidence>
<dbReference type="SUPFAM" id="SSF57701">
    <property type="entry name" value="Zn2/Cys6 DNA-binding domain"/>
    <property type="match status" value="1"/>
</dbReference>
<evidence type="ECO:0000256" key="5">
    <source>
        <dbReference type="ARBA" id="ARBA00023163"/>
    </source>
</evidence>
<feature type="domain" description="Zn(2)-C6 fungal-type" evidence="8">
    <location>
        <begin position="16"/>
        <end position="47"/>
    </location>
</feature>
<feature type="region of interest" description="Disordered" evidence="7">
    <location>
        <begin position="544"/>
        <end position="571"/>
    </location>
</feature>
<dbReference type="Pfam" id="PF04082">
    <property type="entry name" value="Fungal_trans"/>
    <property type="match status" value="1"/>
</dbReference>
<dbReference type="InterPro" id="IPR050613">
    <property type="entry name" value="Sec_Metabolite_Reg"/>
</dbReference>
<evidence type="ECO:0000313" key="10">
    <source>
        <dbReference type="Proteomes" id="UP001610444"/>
    </source>
</evidence>
<dbReference type="Proteomes" id="UP001610444">
    <property type="component" value="Unassembled WGS sequence"/>
</dbReference>
<keyword evidence="10" id="KW-1185">Reference proteome</keyword>
<dbReference type="CDD" id="cd12148">
    <property type="entry name" value="fungal_TF_MHR"/>
    <property type="match status" value="1"/>
</dbReference>
<keyword evidence="2" id="KW-0479">Metal-binding</keyword>
<proteinExistence type="predicted"/>
<evidence type="ECO:0000259" key="8">
    <source>
        <dbReference type="PROSITE" id="PS50048"/>
    </source>
</evidence>
<keyword evidence="3" id="KW-0805">Transcription regulation</keyword>
<keyword evidence="5" id="KW-0804">Transcription</keyword>
<dbReference type="InterPro" id="IPR001138">
    <property type="entry name" value="Zn2Cys6_DnaBD"/>
</dbReference>
<evidence type="ECO:0000256" key="6">
    <source>
        <dbReference type="ARBA" id="ARBA00023242"/>
    </source>
</evidence>
<dbReference type="RefSeq" id="XP_070898034.1">
    <property type="nucleotide sequence ID" value="XM_071035847.1"/>
</dbReference>
<evidence type="ECO:0000256" key="1">
    <source>
        <dbReference type="ARBA" id="ARBA00004123"/>
    </source>
</evidence>
<dbReference type="GeneID" id="98151011"/>
<organism evidence="9 10">
    <name type="scientific">Aspergillus pseudodeflectus</name>
    <dbReference type="NCBI Taxonomy" id="176178"/>
    <lineage>
        <taxon>Eukaryota</taxon>
        <taxon>Fungi</taxon>
        <taxon>Dikarya</taxon>
        <taxon>Ascomycota</taxon>
        <taxon>Pezizomycotina</taxon>
        <taxon>Eurotiomycetes</taxon>
        <taxon>Eurotiomycetidae</taxon>
        <taxon>Eurotiales</taxon>
        <taxon>Aspergillaceae</taxon>
        <taxon>Aspergillus</taxon>
        <taxon>Aspergillus subgen. Nidulantes</taxon>
    </lineage>
</organism>
<evidence type="ECO:0000256" key="2">
    <source>
        <dbReference type="ARBA" id="ARBA00022723"/>
    </source>
</evidence>
<dbReference type="PANTHER" id="PTHR31001">
    <property type="entry name" value="UNCHARACTERIZED TRANSCRIPTIONAL REGULATORY PROTEIN"/>
    <property type="match status" value="1"/>
</dbReference>
<dbReference type="CDD" id="cd00067">
    <property type="entry name" value="GAL4"/>
    <property type="match status" value="1"/>
</dbReference>
<protein>
    <submittedName>
        <fullName evidence="9">Fungal-specific transcription factor domain-containing protein</fullName>
    </submittedName>
</protein>
<dbReference type="PROSITE" id="PS50048">
    <property type="entry name" value="ZN2_CY6_FUNGAL_2"/>
    <property type="match status" value="1"/>
</dbReference>
<accession>A0ABR4K6Q2</accession>